<dbReference type="EMBL" id="JAGGKI010000004">
    <property type="protein sequence ID" value="MBP1892667.1"/>
    <property type="molecule type" value="Genomic_DNA"/>
</dbReference>
<protein>
    <submittedName>
        <fullName evidence="1">Spore germination protein PE</fullName>
    </submittedName>
</protein>
<name>A0ABS4F9A4_9BACL</name>
<evidence type="ECO:0000313" key="2">
    <source>
        <dbReference type="Proteomes" id="UP000706926"/>
    </source>
</evidence>
<comment type="caution">
    <text evidence="1">The sequence shown here is derived from an EMBL/GenBank/DDBJ whole genome shotgun (WGS) entry which is preliminary data.</text>
</comment>
<sequence>MKRNVFVENMHIINISDGSACICGKSEDLHAYTQALAVQRQVPVFYEDEGRFEDYPIFTRDIPKLPDSSDVDMDVIQEHNLIRVNRVDVLSVASASTVQIGTTEQLELEARVKAIRHFITDQPKALERYKGIIILPYPD</sequence>
<evidence type="ECO:0000313" key="1">
    <source>
        <dbReference type="EMBL" id="MBP1892667.1"/>
    </source>
</evidence>
<keyword evidence="2" id="KW-1185">Reference proteome</keyword>
<dbReference type="InterPro" id="IPR024496">
    <property type="entry name" value="Spore_germ_GerPE"/>
</dbReference>
<dbReference type="RefSeq" id="WP_007130048.1">
    <property type="nucleotide sequence ID" value="NZ_BOSA01000007.1"/>
</dbReference>
<dbReference type="Pfam" id="PF10970">
    <property type="entry name" value="GerPE"/>
    <property type="match status" value="1"/>
</dbReference>
<proteinExistence type="predicted"/>
<accession>A0ABS4F9A4</accession>
<dbReference type="Proteomes" id="UP000706926">
    <property type="component" value="Unassembled WGS sequence"/>
</dbReference>
<gene>
    <name evidence="1" type="ORF">J2Z18_001769</name>
</gene>
<organism evidence="1 2">
    <name type="scientific">Paenibacillus lactis</name>
    <dbReference type="NCBI Taxonomy" id="228574"/>
    <lineage>
        <taxon>Bacteria</taxon>
        <taxon>Bacillati</taxon>
        <taxon>Bacillota</taxon>
        <taxon>Bacilli</taxon>
        <taxon>Bacillales</taxon>
        <taxon>Paenibacillaceae</taxon>
        <taxon>Paenibacillus</taxon>
    </lineage>
</organism>
<dbReference type="GeneID" id="95403791"/>
<reference evidence="1 2" key="1">
    <citation type="submission" date="2021-03" db="EMBL/GenBank/DDBJ databases">
        <title>Genomic Encyclopedia of Type Strains, Phase IV (KMG-IV): sequencing the most valuable type-strain genomes for metagenomic binning, comparative biology and taxonomic classification.</title>
        <authorList>
            <person name="Goeker M."/>
        </authorList>
    </citation>
    <scope>NUCLEOTIDE SEQUENCE [LARGE SCALE GENOMIC DNA]</scope>
    <source>
        <strain evidence="1 2">DSM 15596</strain>
    </source>
</reference>